<dbReference type="Proteomes" id="UP000824166">
    <property type="component" value="Unassembled WGS sequence"/>
</dbReference>
<gene>
    <name evidence="4" type="ORF">KSW38_10915</name>
</gene>
<evidence type="ECO:0000259" key="3">
    <source>
        <dbReference type="Pfam" id="PF00535"/>
    </source>
</evidence>
<dbReference type="GO" id="GO:0016757">
    <property type="term" value="F:glycosyltransferase activity"/>
    <property type="evidence" value="ECO:0007669"/>
    <property type="project" value="UniProtKB-KW"/>
</dbReference>
<feature type="transmembrane region" description="Helical" evidence="2">
    <location>
        <begin position="749"/>
        <end position="770"/>
    </location>
</feature>
<sequence length="1129" mass="117603">MVAHDGGSYLPRTLAALSDQTRSADAAIGIDTGSTDNSLDLLRAALGQANVTKFVQPKSGFGAAVQAGLDELAPAGAAQHEDVAKNAEAAGAVQAGAVQWIWLLHDDAAPAPDALAELLHAVERTTSVTVAGCKQLGWDDDRHVVDVGLSTSRWAERLTLIDADEVDQGQYDARSDTFAVNSAGMLIRRDVWDQLQGFDPALPGSGDDVDFCWRNWLAGNRVVVVPSARIFHVEHRPHGLGTSSAARKAQIHMRLKHTPWWNLPFQAVGALLGAVVRLVLSILVKEPGYGFSQFTATIAGLVRPLAIARGRRIAARTRRVHRSVVRGLQATSREVRANRRSLLEAIRPSEETTVASDLLAPEPSGDASDDFAALATNERGWVGTGAVVAALIAFAVSFVGLFGLLRTGIVAGGGLLPLSESPSDIWANASSWWISLGAGLPGHADPFAYVLWLLSLFGGGDGNSATVWLLILAMPLSAIGAWFAAGALTTRRRFRIVAALAWSGAPALLVAINQGRPGALVAHVLMPLLMLALIRASGSAIGRAHSVRAPFTRRPAPVLGKPGINGTPSWTAAAAAGLAMAAITASAPSLLGPITVVVVLVAVVLGTRGKTMWWSLLPSAALFIPYGISVLDRPRSLLGDPGLPLSFDAAPLWQQFLGQPLAFDIDGGLTGLGMFGPGAVPWALVLALLVSVPVLLLAVAALFLPGKRTALARVFWLAALATLGSSWLMGHVATGVNNNVIVGPFTGPAVSAAGILLLGAALLGADKIFAVPARTPDAVRWKPPLRRVASGVALALLVGGPLAGMAAWAGQNVLQPLSEAPVAADTANALPSDTGNKPSLGSARQVRPVDNGTLPATAVDRGEGPERTRTLVITSGEQGAFTSSLMRGDGTTLDSLSTIASARTIIGAPGREEIATDDAATASLRRAVATIVASTGVDPRNDLEQLGAGFVVLKAADDAAQLTASRIDAVPGLVAVGQTDAGWLWRVTPRNSAAATAADTAHRVRILNAQGEAIGSLPSEEVSVDAAVPAGDEGRRVVLAERSDPGWSAWMDGRQLKSTTSGWAQAFELPANGGNLEIRYTNPWGLWFGILQAVVFGLTVLLAVPMPASRSRTGMSRDEVSLRKEYSSV</sequence>
<evidence type="ECO:0000256" key="1">
    <source>
        <dbReference type="SAM" id="MobiDB-lite"/>
    </source>
</evidence>
<feature type="transmembrane region" description="Helical" evidence="2">
    <location>
        <begin position="791"/>
        <end position="810"/>
    </location>
</feature>
<organism evidence="4 5">
    <name type="scientific">Paenarthrobacter aromaticivorans</name>
    <dbReference type="NCBI Taxonomy" id="2849150"/>
    <lineage>
        <taxon>Bacteria</taxon>
        <taxon>Bacillati</taxon>
        <taxon>Actinomycetota</taxon>
        <taxon>Actinomycetes</taxon>
        <taxon>Micrococcales</taxon>
        <taxon>Micrococcaceae</taxon>
        <taxon>Paenarthrobacter</taxon>
    </lineage>
</organism>
<keyword evidence="2" id="KW-0472">Membrane</keyword>
<protein>
    <submittedName>
        <fullName evidence="4">Glycosyltransferase</fullName>
        <ecNumber evidence="4">2.4.-.-</ecNumber>
    </submittedName>
</protein>
<dbReference type="EMBL" id="JAHOPC010000005">
    <property type="protein sequence ID" value="MBU8866801.1"/>
    <property type="molecule type" value="Genomic_DNA"/>
</dbReference>
<dbReference type="Pfam" id="PF13641">
    <property type="entry name" value="Glyco_tranf_2_3"/>
    <property type="match status" value="1"/>
</dbReference>
<dbReference type="PANTHER" id="PTHR43685:SF3">
    <property type="entry name" value="SLR2126 PROTEIN"/>
    <property type="match status" value="1"/>
</dbReference>
<dbReference type="EC" id="2.4.-.-" evidence="4"/>
<evidence type="ECO:0000256" key="2">
    <source>
        <dbReference type="SAM" id="Phobius"/>
    </source>
</evidence>
<feature type="transmembrane region" description="Helical" evidence="2">
    <location>
        <begin position="613"/>
        <end position="631"/>
    </location>
</feature>
<evidence type="ECO:0000313" key="5">
    <source>
        <dbReference type="Proteomes" id="UP000824166"/>
    </source>
</evidence>
<keyword evidence="2" id="KW-0812">Transmembrane</keyword>
<keyword evidence="4" id="KW-0328">Glycosyltransferase</keyword>
<feature type="transmembrane region" description="Helical" evidence="2">
    <location>
        <begin position="563"/>
        <end position="583"/>
    </location>
</feature>
<dbReference type="InterPro" id="IPR001173">
    <property type="entry name" value="Glyco_trans_2-like"/>
</dbReference>
<reference evidence="4 5" key="1">
    <citation type="submission" date="2021-06" db="EMBL/GenBank/DDBJ databases">
        <authorList>
            <person name="Jeong J.W."/>
        </authorList>
    </citation>
    <scope>NUCLEOTIDE SEQUENCE [LARGE SCALE GENOMIC DNA]</scope>
    <source>
        <strain evidence="4 5">MMS21-TAE1-1</strain>
    </source>
</reference>
<feature type="transmembrane region" description="Helical" evidence="2">
    <location>
        <begin position="679"/>
        <end position="703"/>
    </location>
</feature>
<feature type="transmembrane region" description="Helical" evidence="2">
    <location>
        <begin position="520"/>
        <end position="542"/>
    </location>
</feature>
<feature type="transmembrane region" description="Helical" evidence="2">
    <location>
        <begin position="589"/>
        <end position="606"/>
    </location>
</feature>
<feature type="region of interest" description="Disordered" evidence="1">
    <location>
        <begin position="827"/>
        <end position="865"/>
    </location>
</feature>
<dbReference type="Pfam" id="PF00535">
    <property type="entry name" value="Glycos_transf_2"/>
    <property type="match status" value="1"/>
</dbReference>
<dbReference type="InterPro" id="IPR050834">
    <property type="entry name" value="Glycosyltransf_2"/>
</dbReference>
<feature type="transmembrane region" description="Helical" evidence="2">
    <location>
        <begin position="465"/>
        <end position="484"/>
    </location>
</feature>
<feature type="transmembrane region" description="Helical" evidence="2">
    <location>
        <begin position="381"/>
        <end position="405"/>
    </location>
</feature>
<feature type="domain" description="Glycosyltransferase 2-like" evidence="3">
    <location>
        <begin position="2"/>
        <end position="70"/>
    </location>
</feature>
<feature type="compositionally biased region" description="Polar residues" evidence="1">
    <location>
        <begin position="829"/>
        <end position="839"/>
    </location>
</feature>
<evidence type="ECO:0000313" key="4">
    <source>
        <dbReference type="EMBL" id="MBU8866801.1"/>
    </source>
</evidence>
<keyword evidence="2" id="KW-1133">Transmembrane helix</keyword>
<feature type="transmembrane region" description="Helical" evidence="2">
    <location>
        <begin position="710"/>
        <end position="729"/>
    </location>
</feature>
<keyword evidence="5" id="KW-1185">Reference proteome</keyword>
<proteinExistence type="predicted"/>
<dbReference type="PANTHER" id="PTHR43685">
    <property type="entry name" value="GLYCOSYLTRANSFERASE"/>
    <property type="match status" value="1"/>
</dbReference>
<accession>A0ABS6I504</accession>
<feature type="transmembrane region" description="Helical" evidence="2">
    <location>
        <begin position="496"/>
        <end position="514"/>
    </location>
</feature>
<keyword evidence="4" id="KW-0808">Transferase</keyword>
<dbReference type="RefSeq" id="WP_216924943.1">
    <property type="nucleotide sequence ID" value="NZ_JAHOPC010000005.1"/>
</dbReference>
<name>A0ABS6I504_9MICC</name>
<feature type="transmembrane region" description="Helical" evidence="2">
    <location>
        <begin position="1084"/>
        <end position="1104"/>
    </location>
</feature>
<comment type="caution">
    <text evidence="4">The sequence shown here is derived from an EMBL/GenBank/DDBJ whole genome shotgun (WGS) entry which is preliminary data.</text>
</comment>